<evidence type="ECO:0000313" key="2">
    <source>
        <dbReference type="EMBL" id="GIY08715.1"/>
    </source>
</evidence>
<dbReference type="SUPFAM" id="SSF48726">
    <property type="entry name" value="Immunoglobulin"/>
    <property type="match status" value="1"/>
</dbReference>
<evidence type="ECO:0000313" key="3">
    <source>
        <dbReference type="Proteomes" id="UP001054945"/>
    </source>
</evidence>
<dbReference type="EMBL" id="BPLR01006281">
    <property type="protein sequence ID" value="GIY08715.1"/>
    <property type="molecule type" value="Genomic_DNA"/>
</dbReference>
<keyword evidence="3" id="KW-1185">Reference proteome</keyword>
<dbReference type="InterPro" id="IPR013783">
    <property type="entry name" value="Ig-like_fold"/>
</dbReference>
<dbReference type="Proteomes" id="UP001054945">
    <property type="component" value="Unassembled WGS sequence"/>
</dbReference>
<feature type="domain" description="Immunoglobulin I-set" evidence="1">
    <location>
        <begin position="24"/>
        <end position="57"/>
    </location>
</feature>
<dbReference type="InterPro" id="IPR036179">
    <property type="entry name" value="Ig-like_dom_sf"/>
</dbReference>
<comment type="caution">
    <text evidence="2">The sequence shown here is derived from an EMBL/GenBank/DDBJ whole genome shotgun (WGS) entry which is preliminary data.</text>
</comment>
<organism evidence="2 3">
    <name type="scientific">Caerostris extrusa</name>
    <name type="common">Bark spider</name>
    <name type="synonym">Caerostris bankana</name>
    <dbReference type="NCBI Taxonomy" id="172846"/>
    <lineage>
        <taxon>Eukaryota</taxon>
        <taxon>Metazoa</taxon>
        <taxon>Ecdysozoa</taxon>
        <taxon>Arthropoda</taxon>
        <taxon>Chelicerata</taxon>
        <taxon>Arachnida</taxon>
        <taxon>Araneae</taxon>
        <taxon>Araneomorphae</taxon>
        <taxon>Entelegynae</taxon>
        <taxon>Araneoidea</taxon>
        <taxon>Araneidae</taxon>
        <taxon>Caerostris</taxon>
    </lineage>
</organism>
<accession>A0AAV4QH17</accession>
<evidence type="ECO:0000259" key="1">
    <source>
        <dbReference type="Pfam" id="PF07679"/>
    </source>
</evidence>
<name>A0AAV4QH17_CAEEX</name>
<dbReference type="Pfam" id="PF07679">
    <property type="entry name" value="I-set"/>
    <property type="match status" value="1"/>
</dbReference>
<dbReference type="Gene3D" id="2.60.40.10">
    <property type="entry name" value="Immunoglobulins"/>
    <property type="match status" value="1"/>
</dbReference>
<sequence>MVQKDGVRLVPVSARPGVILLSGSLYFQQVNVRDSGTYVCVVNNSAGEKRMESSLTVTGSNFHKVHKSFSLDAFISADELRHRSGLQCSWT</sequence>
<dbReference type="InterPro" id="IPR013098">
    <property type="entry name" value="Ig_I-set"/>
</dbReference>
<dbReference type="AlphaFoldDB" id="A0AAV4QH17"/>
<reference evidence="2 3" key="1">
    <citation type="submission" date="2021-06" db="EMBL/GenBank/DDBJ databases">
        <title>Caerostris extrusa draft genome.</title>
        <authorList>
            <person name="Kono N."/>
            <person name="Arakawa K."/>
        </authorList>
    </citation>
    <scope>NUCLEOTIDE SEQUENCE [LARGE SCALE GENOMIC DNA]</scope>
</reference>
<protein>
    <submittedName>
        <fullName evidence="2">Down syndrome cell adhesion molecule-like protein Dscam2</fullName>
    </submittedName>
</protein>
<proteinExistence type="predicted"/>
<gene>
    <name evidence="2" type="primary">Dscam2_80</name>
    <name evidence="2" type="ORF">CEXT_737111</name>
</gene>